<dbReference type="AlphaFoldDB" id="A0A5P2WYB4"/>
<name>A0A5P2WYB4_STRST</name>
<proteinExistence type="predicted"/>
<sequence>MTAPLTSPRPHSLTRLRLAPAGGGPRSIDGVWWPHTDDLVTELPQLLRALPHTWARIVHVTVRSATWSAFPGRMLCAGHVLHLHGSTAVHAPATVCLLAPGAGRWDLLVVPHLADDAEGPRLMAAAFTEE</sequence>
<protein>
    <submittedName>
        <fullName evidence="3">Uncharacterized protein</fullName>
    </submittedName>
</protein>
<dbReference type="RefSeq" id="WP_150508949.1">
    <property type="nucleotide sequence ID" value="NZ_BMSQ01000013.1"/>
</dbReference>
<evidence type="ECO:0000313" key="3">
    <source>
        <dbReference type="EMBL" id="QEV57743.1"/>
    </source>
</evidence>
<reference evidence="2 5" key="2">
    <citation type="submission" date="2020-08" db="EMBL/GenBank/DDBJ databases">
        <title>Genomic Encyclopedia of Type Strains, Phase III (KMG-III): the genomes of soil and plant-associated and newly described type strains.</title>
        <authorList>
            <person name="Whitman W."/>
        </authorList>
    </citation>
    <scope>NUCLEOTIDE SEQUENCE [LARGE SCALE GENOMIC DNA]</scope>
    <source>
        <strain evidence="2 5">CECT 3146</strain>
    </source>
</reference>
<dbReference type="EMBL" id="CP023690">
    <property type="protein sequence ID" value="QEV57743.1"/>
    <property type="molecule type" value="Genomic_DNA"/>
</dbReference>
<organism evidence="3 4">
    <name type="scientific">Streptomyces spectabilis</name>
    <dbReference type="NCBI Taxonomy" id="68270"/>
    <lineage>
        <taxon>Bacteria</taxon>
        <taxon>Bacillati</taxon>
        <taxon>Actinomycetota</taxon>
        <taxon>Actinomycetes</taxon>
        <taxon>Kitasatosporales</taxon>
        <taxon>Streptomycetaceae</taxon>
        <taxon>Streptomyces</taxon>
    </lineage>
</organism>
<dbReference type="KEGG" id="sspb:CP982_02650"/>
<evidence type="ECO:0000313" key="5">
    <source>
        <dbReference type="Proteomes" id="UP000549009"/>
    </source>
</evidence>
<keyword evidence="5" id="KW-1185">Reference proteome</keyword>
<dbReference type="OrthoDB" id="3785441at2"/>
<dbReference type="Proteomes" id="UP000326505">
    <property type="component" value="Chromosome"/>
</dbReference>
<evidence type="ECO:0000256" key="1">
    <source>
        <dbReference type="SAM" id="MobiDB-lite"/>
    </source>
</evidence>
<evidence type="ECO:0000313" key="2">
    <source>
        <dbReference type="EMBL" id="MBB5107441.1"/>
    </source>
</evidence>
<gene>
    <name evidence="3" type="ORF">CP982_02650</name>
    <name evidence="2" type="ORF">FHS40_006558</name>
</gene>
<dbReference type="Proteomes" id="UP000549009">
    <property type="component" value="Unassembled WGS sequence"/>
</dbReference>
<evidence type="ECO:0000313" key="4">
    <source>
        <dbReference type="Proteomes" id="UP000326505"/>
    </source>
</evidence>
<reference evidence="3 4" key="1">
    <citation type="submission" date="2017-09" db="EMBL/GenBank/DDBJ databases">
        <authorList>
            <person name="Lee N."/>
            <person name="Cho B.-K."/>
        </authorList>
    </citation>
    <scope>NUCLEOTIDE SEQUENCE [LARGE SCALE GENOMIC DNA]</scope>
    <source>
        <strain evidence="3 4">ATCC 27465</strain>
    </source>
</reference>
<dbReference type="Pfam" id="PF19457">
    <property type="entry name" value="DUF5994"/>
    <property type="match status" value="1"/>
</dbReference>
<feature type="region of interest" description="Disordered" evidence="1">
    <location>
        <begin position="1"/>
        <end position="21"/>
    </location>
</feature>
<dbReference type="EMBL" id="JACHJD010000013">
    <property type="protein sequence ID" value="MBB5107441.1"/>
    <property type="molecule type" value="Genomic_DNA"/>
</dbReference>
<accession>A0A5P2WYB4</accession>
<dbReference type="InterPro" id="IPR046036">
    <property type="entry name" value="DUF5994"/>
</dbReference>